<dbReference type="EMBL" id="QLMJ01000005">
    <property type="protein sequence ID" value="RAK38466.1"/>
    <property type="molecule type" value="Genomic_DNA"/>
</dbReference>
<organism evidence="1 2">
    <name type="scientific">Actinoplanes lutulentus</name>
    <dbReference type="NCBI Taxonomy" id="1287878"/>
    <lineage>
        <taxon>Bacteria</taxon>
        <taxon>Bacillati</taxon>
        <taxon>Actinomycetota</taxon>
        <taxon>Actinomycetes</taxon>
        <taxon>Micromonosporales</taxon>
        <taxon>Micromonosporaceae</taxon>
        <taxon>Actinoplanes</taxon>
    </lineage>
</organism>
<dbReference type="Proteomes" id="UP000249341">
    <property type="component" value="Unassembled WGS sequence"/>
</dbReference>
<evidence type="ECO:0000313" key="2">
    <source>
        <dbReference type="Proteomes" id="UP000249341"/>
    </source>
</evidence>
<name>A0A327ZDJ1_9ACTN</name>
<keyword evidence="2" id="KW-1185">Reference proteome</keyword>
<reference evidence="1 2" key="1">
    <citation type="submission" date="2018-06" db="EMBL/GenBank/DDBJ databases">
        <title>Genomic Encyclopedia of Type Strains, Phase III (KMG-III): the genomes of soil and plant-associated and newly described type strains.</title>
        <authorList>
            <person name="Whitman W."/>
        </authorList>
    </citation>
    <scope>NUCLEOTIDE SEQUENCE [LARGE SCALE GENOMIC DNA]</scope>
    <source>
        <strain evidence="1 2">CGMCC 4.7090</strain>
    </source>
</reference>
<protein>
    <submittedName>
        <fullName evidence="1">Uncharacterized protein</fullName>
    </submittedName>
</protein>
<accession>A0A327ZDJ1</accession>
<proteinExistence type="predicted"/>
<sequence>MSQPVLRLDTHALTDDEAAVVGDLLHDLGVQGEELQPHLGVPEVLDALVVLSSDSMRVVFEAMLAAAGGAAAAKLGALLRKLPRRKVPGEDVEGQLVVSSDENGGFLVTREAAEDADAMAAMLHFDTGLLAPGDILVWDPESRKWRRRS</sequence>
<gene>
    <name evidence="1" type="ORF">B0I29_105414</name>
</gene>
<dbReference type="AlphaFoldDB" id="A0A327ZDJ1"/>
<evidence type="ECO:0000313" key="1">
    <source>
        <dbReference type="EMBL" id="RAK38466.1"/>
    </source>
</evidence>
<comment type="caution">
    <text evidence="1">The sequence shown here is derived from an EMBL/GenBank/DDBJ whole genome shotgun (WGS) entry which is preliminary data.</text>
</comment>
<dbReference type="RefSeq" id="WP_111649548.1">
    <property type="nucleotide sequence ID" value="NZ_JACHWI010000002.1"/>
</dbReference>